<evidence type="ECO:0000313" key="2">
    <source>
        <dbReference type="Proteomes" id="UP000291562"/>
    </source>
</evidence>
<dbReference type="PANTHER" id="PTHR36922:SF1">
    <property type="entry name" value="DUF1993 DOMAIN-CONTAINING PROTEIN"/>
    <property type="match status" value="1"/>
</dbReference>
<dbReference type="SUPFAM" id="SSF109854">
    <property type="entry name" value="DinB/YfiT-like putative metalloenzymes"/>
    <property type="match status" value="1"/>
</dbReference>
<proteinExistence type="predicted"/>
<gene>
    <name evidence="1" type="ORF">ELE36_10855</name>
</gene>
<dbReference type="AlphaFoldDB" id="A0A411HK77"/>
<sequence length="170" mass="18887">MTLSMYQASVPVFIHALTNLSTVLQKAAAHAEAKKIDPSALLGARLYPDMHPLVRQVQTATDLAKNSSGRLAEADRPAHEDTEQTFDELQARIAKTITFLQTLTPAQIDGSEEKTINMTIRGHDVSFRGQPYLLYFAQPNFYFHVTTAYAILRHSGVEIGKMDFIGPLQN</sequence>
<dbReference type="InterPro" id="IPR034660">
    <property type="entry name" value="DinB/YfiT-like"/>
</dbReference>
<dbReference type="Gene3D" id="1.20.120.450">
    <property type="entry name" value="dinb family like domain"/>
    <property type="match status" value="1"/>
</dbReference>
<keyword evidence="2" id="KW-1185">Reference proteome</keyword>
<dbReference type="Proteomes" id="UP000291562">
    <property type="component" value="Chromosome"/>
</dbReference>
<dbReference type="KEGG" id="xbc:ELE36_10855"/>
<dbReference type="Pfam" id="PF09351">
    <property type="entry name" value="DUF1993"/>
    <property type="match status" value="1"/>
</dbReference>
<dbReference type="OrthoDB" id="338237at2"/>
<dbReference type="EMBL" id="CP035704">
    <property type="protein sequence ID" value="QBB70814.1"/>
    <property type="molecule type" value="Genomic_DNA"/>
</dbReference>
<reference evidence="1 2" key="1">
    <citation type="submission" date="2019-01" db="EMBL/GenBank/DDBJ databases">
        <title>Pseudolysobacter antarctica gen. nov., sp. nov., isolated from Fildes Peninsula, Antarctica.</title>
        <authorList>
            <person name="Wei Z."/>
            <person name="Peng F."/>
        </authorList>
    </citation>
    <scope>NUCLEOTIDE SEQUENCE [LARGE SCALE GENOMIC DNA]</scope>
    <source>
        <strain evidence="1 2">AQ6-296</strain>
    </source>
</reference>
<dbReference type="PANTHER" id="PTHR36922">
    <property type="entry name" value="BLL2446 PROTEIN"/>
    <property type="match status" value="1"/>
</dbReference>
<accession>A0A411HK77</accession>
<dbReference type="RefSeq" id="WP_129833210.1">
    <property type="nucleotide sequence ID" value="NZ_CP035704.1"/>
</dbReference>
<organism evidence="1 2">
    <name type="scientific">Pseudolysobacter antarcticus</name>
    <dbReference type="NCBI Taxonomy" id="2511995"/>
    <lineage>
        <taxon>Bacteria</taxon>
        <taxon>Pseudomonadati</taxon>
        <taxon>Pseudomonadota</taxon>
        <taxon>Gammaproteobacteria</taxon>
        <taxon>Lysobacterales</taxon>
        <taxon>Rhodanobacteraceae</taxon>
        <taxon>Pseudolysobacter</taxon>
    </lineage>
</organism>
<evidence type="ECO:0000313" key="1">
    <source>
        <dbReference type="EMBL" id="QBB70814.1"/>
    </source>
</evidence>
<dbReference type="InterPro" id="IPR018531">
    <property type="entry name" value="DUF1993"/>
</dbReference>
<protein>
    <submittedName>
        <fullName evidence="1">DUF1993 domain-containing protein</fullName>
    </submittedName>
</protein>
<name>A0A411HK77_9GAMM</name>